<proteinExistence type="predicted"/>
<evidence type="ECO:0000256" key="1">
    <source>
        <dbReference type="SAM" id="MobiDB-lite"/>
    </source>
</evidence>
<keyword evidence="4" id="KW-1185">Reference proteome</keyword>
<organism evidence="3 4">
    <name type="scientific">Portunus trituberculatus</name>
    <name type="common">Swimming crab</name>
    <name type="synonym">Neptunus trituberculatus</name>
    <dbReference type="NCBI Taxonomy" id="210409"/>
    <lineage>
        <taxon>Eukaryota</taxon>
        <taxon>Metazoa</taxon>
        <taxon>Ecdysozoa</taxon>
        <taxon>Arthropoda</taxon>
        <taxon>Crustacea</taxon>
        <taxon>Multicrustacea</taxon>
        <taxon>Malacostraca</taxon>
        <taxon>Eumalacostraca</taxon>
        <taxon>Eucarida</taxon>
        <taxon>Decapoda</taxon>
        <taxon>Pleocyemata</taxon>
        <taxon>Brachyura</taxon>
        <taxon>Eubrachyura</taxon>
        <taxon>Portunoidea</taxon>
        <taxon>Portunidae</taxon>
        <taxon>Portuninae</taxon>
        <taxon>Portunus</taxon>
    </lineage>
</organism>
<comment type="caution">
    <text evidence="3">The sequence shown here is derived from an EMBL/GenBank/DDBJ whole genome shotgun (WGS) entry which is preliminary data.</text>
</comment>
<evidence type="ECO:0000313" key="4">
    <source>
        <dbReference type="Proteomes" id="UP000324222"/>
    </source>
</evidence>
<dbReference type="Proteomes" id="UP000324222">
    <property type="component" value="Unassembled WGS sequence"/>
</dbReference>
<evidence type="ECO:0000313" key="3">
    <source>
        <dbReference type="EMBL" id="MPC15922.1"/>
    </source>
</evidence>
<dbReference type="AlphaFoldDB" id="A0A5B7D1J5"/>
<protein>
    <submittedName>
        <fullName evidence="3">Uncharacterized protein</fullName>
    </submittedName>
</protein>
<evidence type="ECO:0000256" key="2">
    <source>
        <dbReference type="SAM" id="Phobius"/>
    </source>
</evidence>
<feature type="transmembrane region" description="Helical" evidence="2">
    <location>
        <begin position="78"/>
        <end position="99"/>
    </location>
</feature>
<accession>A0A5B7D1J5</accession>
<reference evidence="3 4" key="1">
    <citation type="submission" date="2019-05" db="EMBL/GenBank/DDBJ databases">
        <title>Another draft genome of Portunus trituberculatus and its Hox gene families provides insights of decapod evolution.</title>
        <authorList>
            <person name="Jeong J.-H."/>
            <person name="Song I."/>
            <person name="Kim S."/>
            <person name="Choi T."/>
            <person name="Kim D."/>
            <person name="Ryu S."/>
            <person name="Kim W."/>
        </authorList>
    </citation>
    <scope>NUCLEOTIDE SEQUENCE [LARGE SCALE GENOMIC DNA]</scope>
    <source>
        <tissue evidence="3">Muscle</tissue>
    </source>
</reference>
<feature type="region of interest" description="Disordered" evidence="1">
    <location>
        <begin position="1"/>
        <end position="21"/>
    </location>
</feature>
<gene>
    <name evidence="3" type="ORF">E2C01_008729</name>
</gene>
<keyword evidence="2" id="KW-0472">Membrane</keyword>
<keyword evidence="2" id="KW-1133">Transmembrane helix</keyword>
<name>A0A5B7D1J5_PORTR</name>
<dbReference type="EMBL" id="VSRR010000464">
    <property type="protein sequence ID" value="MPC15922.1"/>
    <property type="molecule type" value="Genomic_DNA"/>
</dbReference>
<keyword evidence="2" id="KW-0812">Transmembrane</keyword>
<sequence>MVRPVSELHSPDLASGRQPPHGPAISTPALIPPEAFPPLTVIPANTCAAFTFEGGTSRLAMFIVVQVFVMQGRGAAAAAAWCMGSVITLAGLALCLSTYKARYYEAFCRSMLRSCVLSCASLPALPQRLTTVAAPHRHHHHHHHYHHHLATATLIKSCTLDRLATRLHGGRCCSSVSSAPLPTSPTRQRVRPVTPAGQQGVSSLQEVCPPQGAGPCRSLVVVLEEAYAARVKWPCFDARWPSSGGRPSACTSSVECRGHGHAGGQVTAPGILGWCAAEVVHRTSTTTATSTQRGSADHVEWRQSVPPTLPPNPSLVNADPDLPCPGQVSLKLSVGECVPQGVTRKGLHILARYRRRARDGDKGRHSS</sequence>